<protein>
    <recommendedName>
        <fullName evidence="2">Heterokaryon incompatibility domain-containing protein</fullName>
    </recommendedName>
</protein>
<dbReference type="RefSeq" id="XP_056070918.1">
    <property type="nucleotide sequence ID" value="XM_056216671.1"/>
</dbReference>
<dbReference type="OrthoDB" id="5362512at2759"/>
<dbReference type="GeneID" id="80911441"/>
<organism evidence="3 4">
    <name type="scientific">Didymosphaeria variabile</name>
    <dbReference type="NCBI Taxonomy" id="1932322"/>
    <lineage>
        <taxon>Eukaryota</taxon>
        <taxon>Fungi</taxon>
        <taxon>Dikarya</taxon>
        <taxon>Ascomycota</taxon>
        <taxon>Pezizomycotina</taxon>
        <taxon>Dothideomycetes</taxon>
        <taxon>Pleosporomycetidae</taxon>
        <taxon>Pleosporales</taxon>
        <taxon>Massarineae</taxon>
        <taxon>Didymosphaeriaceae</taxon>
        <taxon>Didymosphaeria</taxon>
    </lineage>
</organism>
<evidence type="ECO:0000259" key="2">
    <source>
        <dbReference type="Pfam" id="PF06985"/>
    </source>
</evidence>
<gene>
    <name evidence="3" type="ORF">N0V89_007911</name>
</gene>
<dbReference type="InterPro" id="IPR010730">
    <property type="entry name" value="HET"/>
</dbReference>
<proteinExistence type="predicted"/>
<dbReference type="PANTHER" id="PTHR33112:SF10">
    <property type="entry name" value="TOL"/>
    <property type="match status" value="1"/>
</dbReference>
<feature type="domain" description="Heterokaryon incompatibility" evidence="2">
    <location>
        <begin position="648"/>
        <end position="801"/>
    </location>
</feature>
<reference evidence="3" key="1">
    <citation type="submission" date="2022-10" db="EMBL/GenBank/DDBJ databases">
        <title>Tapping the CABI collections for fungal endophytes: first genome assemblies for Collariella, Neodidymelliopsis, Ascochyta clinopodiicola, Didymella pomorum, Didymosphaeria variabile, Neocosmospora piperis and Neocucurbitaria cava.</title>
        <authorList>
            <person name="Hill R."/>
        </authorList>
    </citation>
    <scope>NUCLEOTIDE SEQUENCE</scope>
    <source>
        <strain evidence="3">IMI 356815</strain>
    </source>
</reference>
<evidence type="ECO:0000313" key="4">
    <source>
        <dbReference type="Proteomes" id="UP001140513"/>
    </source>
</evidence>
<dbReference type="Proteomes" id="UP001140513">
    <property type="component" value="Unassembled WGS sequence"/>
</dbReference>
<dbReference type="Pfam" id="PF06985">
    <property type="entry name" value="HET"/>
    <property type="match status" value="1"/>
</dbReference>
<feature type="compositionally biased region" description="Pro residues" evidence="1">
    <location>
        <begin position="392"/>
        <end position="408"/>
    </location>
</feature>
<comment type="caution">
    <text evidence="3">The sequence shown here is derived from an EMBL/GenBank/DDBJ whole genome shotgun (WGS) entry which is preliminary data.</text>
</comment>
<keyword evidence="4" id="KW-1185">Reference proteome</keyword>
<dbReference type="EMBL" id="JAPEUX010000005">
    <property type="protein sequence ID" value="KAJ4352562.1"/>
    <property type="molecule type" value="Genomic_DNA"/>
</dbReference>
<evidence type="ECO:0000256" key="1">
    <source>
        <dbReference type="SAM" id="MobiDB-lite"/>
    </source>
</evidence>
<dbReference type="AlphaFoldDB" id="A0A9W8XKH1"/>
<accession>A0A9W8XKH1</accession>
<sequence length="803" mass="91589">MFDTSLAKATAQALRGKKDIADRGIPVAFVTILKSINLSYAPIMGELWNAIDSQLKGLPSLADSYPRGFLILDGYDQFDNNTQVHIDHELSHLQARGINVMTTGREPKSFEAIDITAVCDSCRKSPLDLYWICRQCWTGNFETCYSLCNSCKVEGTICTVDGNALAFEEMYDYREFHMNLLPEEHFRRFIREEMTKEYGLVINQPSSRIDTTRSSAISEHLMTFMLSDRNITLVKAHMEEVHQMQSWDNTARLYDRIFPSVIRLFDSAIEHIEKQSPTQRVLGLLSIAAAAVRDYGVSFAELESQLQRLVEDIPELATNIPFDQQNVFHSARGFLMVDTSRVSCYVPLFACYARDGYNKTLLWAKAKLEAESDERSQELPVQVLDEAHQTSSPPPMSPPLVSSPPPISPLLASSSPPISPPLGRDNPTNESSIDSGYYSKFSSIMSMKDSDSFFDHRTVAHPQELQPATKQICTICENMIKGKEPERTLTTTLEGFKLSVAERCMFCTTVWEDVKRWSTVDQQRQCKWTVRRKSGFRESEESLVVTYRLTSGVTDEQSPLKQKVFHILPEHEVDKQMSIRLISETTHPAHDSTSQIRNWLHDCRNYHTTCRVSYTPTWVPTRLIDLETGDPDRLRVVNTKDEDICTPYVTLSHCWGNFKEIPFLTLTLSNKSKLMVEGAMLRDLSRNFVDAVAVARHMGVRYIWIDSLCIIQDNGEFSRSEGQLMHKVYRHSYCNISAADSLDSRGGLFRRRDPETIRHAVYEEDGSSNLLTKGRWVVLEDDLWQTQVLGMNIYTRGWVYQGL</sequence>
<evidence type="ECO:0000313" key="3">
    <source>
        <dbReference type="EMBL" id="KAJ4352562.1"/>
    </source>
</evidence>
<feature type="region of interest" description="Disordered" evidence="1">
    <location>
        <begin position="385"/>
        <end position="431"/>
    </location>
</feature>
<dbReference type="PANTHER" id="PTHR33112">
    <property type="entry name" value="DOMAIN PROTEIN, PUTATIVE-RELATED"/>
    <property type="match status" value="1"/>
</dbReference>
<name>A0A9W8XKH1_9PLEO</name>